<dbReference type="InterPro" id="IPR029510">
    <property type="entry name" value="Ald_DH_CS_GLU"/>
</dbReference>
<feature type="domain" description="Aldehyde dehydrogenase" evidence="6">
    <location>
        <begin position="3"/>
        <end position="452"/>
    </location>
</feature>
<dbReference type="InterPro" id="IPR015590">
    <property type="entry name" value="Aldehyde_DH_dom"/>
</dbReference>
<proteinExistence type="inferred from homology"/>
<evidence type="ECO:0000256" key="5">
    <source>
        <dbReference type="RuleBase" id="RU003345"/>
    </source>
</evidence>
<dbReference type="PANTHER" id="PTHR43217:SF1">
    <property type="entry name" value="SUCCINATE SEMIALDEHYDE DEHYDROGENASE [NAD(P)+] SAD"/>
    <property type="match status" value="1"/>
</dbReference>
<dbReference type="Gene3D" id="3.40.309.10">
    <property type="entry name" value="Aldehyde Dehydrogenase, Chain A, domain 2"/>
    <property type="match status" value="1"/>
</dbReference>
<evidence type="ECO:0000256" key="1">
    <source>
        <dbReference type="ARBA" id="ARBA00009986"/>
    </source>
</evidence>
<dbReference type="PANTHER" id="PTHR43217">
    <property type="entry name" value="SUCCINATE SEMIALDEHYDE DEHYDROGENASE [NAD(P)+] SAD"/>
    <property type="match status" value="1"/>
</dbReference>
<name>A0A0W0VM78_9GAMM</name>
<sequence>MQLKTINPSTEEVIQVYPLYQEERIHALIDAAHISYLAWRTTDFSQRTQRMQNMAKLLRENKKKYAQLMAREMGKPVTAGESEIEKCAWVCEHFAKKAASYLEPRLIHTEMRKTKVCYLPLGVIFSIMPWNFPFWQVFRFAAPAIMAGNAVILKHAPISTGTGNEIAELFLQAGFPEHLFQHFLLDNKLAEIVMAHEKIVGVTLTGSEEAGREVGSKAAKHLKRVVLELGGNDPYVVLADADLDLAAESIVTSRMNNSGQSCIAAKRIIVVNTVLDELTEKILKEVEKYKIGDPMDEDTKLGPMAREDLRQKVHQQVKESVQKGAKLLTGGELPKQKGFYYPPTVLDGVEPGMPAFDDEVFGPVISLISADDEIHAIKLANQSRFGLGAAVFTRDIIRGEEIATHEIQSGSCFVNTFVASDPRVPFGGIKHSGFGRELSQEGILEFVNVKTVSVK</sequence>
<dbReference type="Proteomes" id="UP000054997">
    <property type="component" value="Unassembled WGS sequence"/>
</dbReference>
<reference evidence="7 8" key="1">
    <citation type="submission" date="2015-11" db="EMBL/GenBank/DDBJ databases">
        <title>Genomic analysis of 38 Legionella species identifies large and diverse effector repertoires.</title>
        <authorList>
            <person name="Burstein D."/>
            <person name="Amaro F."/>
            <person name="Zusman T."/>
            <person name="Lifshitz Z."/>
            <person name="Cohen O."/>
            <person name="Gilbert J.A."/>
            <person name="Pupko T."/>
            <person name="Shuman H.A."/>
            <person name="Segal G."/>
        </authorList>
    </citation>
    <scope>NUCLEOTIDE SEQUENCE [LARGE SCALE GENOMIC DNA]</scope>
    <source>
        <strain evidence="7 8">ATCC 49505</strain>
    </source>
</reference>
<gene>
    <name evidence="7" type="primary">yneI</name>
    <name evidence="7" type="ORF">Llon_1248</name>
</gene>
<dbReference type="GO" id="GO:0004777">
    <property type="term" value="F:succinate-semialdehyde dehydrogenase (NAD+) activity"/>
    <property type="evidence" value="ECO:0007669"/>
    <property type="project" value="TreeGrafter"/>
</dbReference>
<dbReference type="GO" id="GO:0004030">
    <property type="term" value="F:aldehyde dehydrogenase [NAD(P)+] activity"/>
    <property type="evidence" value="ECO:0007669"/>
    <property type="project" value="InterPro"/>
</dbReference>
<comment type="similarity">
    <text evidence="1 5">Belongs to the aldehyde dehydrogenase family.</text>
</comment>
<dbReference type="PROSITE" id="PS00687">
    <property type="entry name" value="ALDEHYDE_DEHYDR_GLU"/>
    <property type="match status" value="1"/>
</dbReference>
<dbReference type="FunFam" id="3.40.309.10:FF:000010">
    <property type="entry name" value="Gamma-aminobutyraldehyde dehydrogenase"/>
    <property type="match status" value="1"/>
</dbReference>
<keyword evidence="8" id="KW-1185">Reference proteome</keyword>
<dbReference type="FunFam" id="3.40.605.10:FF:000012">
    <property type="entry name" value="NAD-dependent succinate-semialdehyde dehydrogenase"/>
    <property type="match status" value="1"/>
</dbReference>
<evidence type="ECO:0000256" key="4">
    <source>
        <dbReference type="PROSITE-ProRule" id="PRU10007"/>
    </source>
</evidence>
<dbReference type="Gene3D" id="3.40.605.10">
    <property type="entry name" value="Aldehyde Dehydrogenase, Chain A, domain 1"/>
    <property type="match status" value="1"/>
</dbReference>
<dbReference type="CDD" id="cd07100">
    <property type="entry name" value="ALDH_SSADH1_GabD1"/>
    <property type="match status" value="1"/>
</dbReference>
<dbReference type="RefSeq" id="WP_058529248.1">
    <property type="nucleotide sequence ID" value="NZ_CAAAHZ010000003.1"/>
</dbReference>
<dbReference type="InterPro" id="IPR016162">
    <property type="entry name" value="Ald_DH_N"/>
</dbReference>
<evidence type="ECO:0000256" key="3">
    <source>
        <dbReference type="ARBA" id="ARBA00023002"/>
    </source>
</evidence>
<feature type="active site" evidence="4">
    <location>
        <position position="228"/>
    </location>
</feature>
<evidence type="ECO:0000313" key="7">
    <source>
        <dbReference type="EMBL" id="KTD21150.1"/>
    </source>
</evidence>
<dbReference type="OrthoDB" id="9812625at2"/>
<organism evidence="7 8">
    <name type="scientific">Legionella londiniensis</name>
    <dbReference type="NCBI Taxonomy" id="45068"/>
    <lineage>
        <taxon>Bacteria</taxon>
        <taxon>Pseudomonadati</taxon>
        <taxon>Pseudomonadota</taxon>
        <taxon>Gammaproteobacteria</taxon>
        <taxon>Legionellales</taxon>
        <taxon>Legionellaceae</taxon>
        <taxon>Legionella</taxon>
    </lineage>
</organism>
<dbReference type="PATRIC" id="fig|45068.5.peg.1347"/>
<dbReference type="STRING" id="45068.Llon_1248"/>
<dbReference type="InterPro" id="IPR016161">
    <property type="entry name" value="Ald_DH/histidinol_DH"/>
</dbReference>
<evidence type="ECO:0000313" key="8">
    <source>
        <dbReference type="Proteomes" id="UP000054997"/>
    </source>
</evidence>
<dbReference type="InterPro" id="IPR016163">
    <property type="entry name" value="Ald_DH_C"/>
</dbReference>
<dbReference type="Pfam" id="PF00171">
    <property type="entry name" value="Aldedh"/>
    <property type="match status" value="1"/>
</dbReference>
<evidence type="ECO:0000259" key="6">
    <source>
        <dbReference type="Pfam" id="PF00171"/>
    </source>
</evidence>
<evidence type="ECO:0000256" key="2">
    <source>
        <dbReference type="ARBA" id="ARBA00022857"/>
    </source>
</evidence>
<accession>A0A0W0VM78</accession>
<comment type="caution">
    <text evidence="7">The sequence shown here is derived from an EMBL/GenBank/DDBJ whole genome shotgun (WGS) entry which is preliminary data.</text>
</comment>
<dbReference type="InterPro" id="IPR044148">
    <property type="entry name" value="ALDH_GabD1-like"/>
</dbReference>
<keyword evidence="3 5" id="KW-0560">Oxidoreductase</keyword>
<protein>
    <submittedName>
        <fullName evidence="7">Aldehyde dehydrogenase</fullName>
    </submittedName>
</protein>
<dbReference type="AlphaFoldDB" id="A0A0W0VM78"/>
<dbReference type="EMBL" id="LNYK01000016">
    <property type="protein sequence ID" value="KTD21150.1"/>
    <property type="molecule type" value="Genomic_DNA"/>
</dbReference>
<dbReference type="SUPFAM" id="SSF53720">
    <property type="entry name" value="ALDH-like"/>
    <property type="match status" value="1"/>
</dbReference>
<dbReference type="InterPro" id="IPR047110">
    <property type="entry name" value="GABD/Sad-like"/>
</dbReference>
<keyword evidence="2" id="KW-0521">NADP</keyword>